<dbReference type="PANTHER" id="PTHR32063">
    <property type="match status" value="1"/>
</dbReference>
<dbReference type="OrthoDB" id="9798415at2"/>
<dbReference type="Gene3D" id="1.20.1640.10">
    <property type="entry name" value="Multidrug efflux transporter AcrB transmembrane domain"/>
    <property type="match status" value="2"/>
</dbReference>
<dbReference type="SUPFAM" id="SSF82714">
    <property type="entry name" value="Multidrug efflux transporter AcrB TolC docking domain, DN and DC subdomains"/>
    <property type="match status" value="2"/>
</dbReference>
<evidence type="ECO:0000256" key="1">
    <source>
        <dbReference type="SAM" id="Phobius"/>
    </source>
</evidence>
<feature type="transmembrane region" description="Helical" evidence="1">
    <location>
        <begin position="527"/>
        <end position="546"/>
    </location>
</feature>
<feature type="transmembrane region" description="Helical" evidence="1">
    <location>
        <begin position="969"/>
        <end position="989"/>
    </location>
</feature>
<dbReference type="Proteomes" id="UP000252517">
    <property type="component" value="Unassembled WGS sequence"/>
</dbReference>
<dbReference type="PANTHER" id="PTHR32063:SF0">
    <property type="entry name" value="SWARMING MOTILITY PROTEIN SWRC"/>
    <property type="match status" value="1"/>
</dbReference>
<name>A0A367XDL1_9PROT</name>
<feature type="transmembrane region" description="Helical" evidence="1">
    <location>
        <begin position="919"/>
        <end position="940"/>
    </location>
</feature>
<dbReference type="Gene3D" id="3.30.2090.10">
    <property type="entry name" value="Multidrug efflux transporter AcrB TolC docking domain, DN and DC subdomains"/>
    <property type="match status" value="2"/>
</dbReference>
<feature type="transmembrane region" description="Helical" evidence="1">
    <location>
        <begin position="357"/>
        <end position="376"/>
    </location>
</feature>
<dbReference type="Gene3D" id="3.30.70.1440">
    <property type="entry name" value="Multidrug efflux transporter AcrB pore domain"/>
    <property type="match status" value="1"/>
</dbReference>
<dbReference type="InterPro" id="IPR001036">
    <property type="entry name" value="Acrflvin-R"/>
</dbReference>
<dbReference type="GO" id="GO:0042910">
    <property type="term" value="F:xenobiotic transmembrane transporter activity"/>
    <property type="evidence" value="ECO:0007669"/>
    <property type="project" value="TreeGrafter"/>
</dbReference>
<feature type="transmembrane region" description="Helical" evidence="1">
    <location>
        <begin position="459"/>
        <end position="485"/>
    </location>
</feature>
<feature type="transmembrane region" description="Helical" evidence="1">
    <location>
        <begin position="866"/>
        <end position="886"/>
    </location>
</feature>
<dbReference type="AlphaFoldDB" id="A0A367XDL1"/>
<dbReference type="EMBL" id="JPWH01000005">
    <property type="protein sequence ID" value="RCK51687.1"/>
    <property type="molecule type" value="Genomic_DNA"/>
</dbReference>
<feature type="transmembrane region" description="Helical" evidence="1">
    <location>
        <begin position="1009"/>
        <end position="1036"/>
    </location>
</feature>
<reference evidence="2 3" key="1">
    <citation type="submission" date="2014-07" db="EMBL/GenBank/DDBJ databases">
        <title>Draft genome sequence of Thalassospira profundimaris S25-3-2.</title>
        <authorList>
            <person name="Lai Q."/>
            <person name="Shao Z."/>
        </authorList>
    </citation>
    <scope>NUCLEOTIDE SEQUENCE [LARGE SCALE GENOMIC DNA]</scope>
    <source>
        <strain evidence="2 3">S25-3-2</strain>
    </source>
</reference>
<evidence type="ECO:0000313" key="3">
    <source>
        <dbReference type="Proteomes" id="UP000252517"/>
    </source>
</evidence>
<dbReference type="InterPro" id="IPR027463">
    <property type="entry name" value="AcrB_DN_DC_subdom"/>
</dbReference>
<dbReference type="SUPFAM" id="SSF82866">
    <property type="entry name" value="Multidrug efflux transporter AcrB transmembrane domain"/>
    <property type="match status" value="2"/>
</dbReference>
<dbReference type="RefSeq" id="WP_114087883.1">
    <property type="nucleotide sequence ID" value="NZ_JPWH01000005.1"/>
</dbReference>
<proteinExistence type="predicted"/>
<feature type="transmembrane region" description="Helical" evidence="1">
    <location>
        <begin position="427"/>
        <end position="447"/>
    </location>
</feature>
<dbReference type="PRINTS" id="PR00702">
    <property type="entry name" value="ACRIFLAVINRP"/>
</dbReference>
<protein>
    <submittedName>
        <fullName evidence="2">Acriflavin resistance protein</fullName>
    </submittedName>
</protein>
<comment type="caution">
    <text evidence="2">The sequence shown here is derived from an EMBL/GenBank/DDBJ whole genome shotgun (WGS) entry which is preliminary data.</text>
</comment>
<dbReference type="STRING" id="502049.TH15_07945"/>
<dbReference type="SUPFAM" id="SSF82693">
    <property type="entry name" value="Multidrug efflux transporter AcrB pore domain, PN1, PN2, PC1 and PC2 subdomains"/>
    <property type="match status" value="2"/>
</dbReference>
<organism evidence="2 3">
    <name type="scientific">Thalassospira profundimaris</name>
    <dbReference type="NCBI Taxonomy" id="502049"/>
    <lineage>
        <taxon>Bacteria</taxon>
        <taxon>Pseudomonadati</taxon>
        <taxon>Pseudomonadota</taxon>
        <taxon>Alphaproteobacteria</taxon>
        <taxon>Rhodospirillales</taxon>
        <taxon>Thalassospiraceae</taxon>
        <taxon>Thalassospira</taxon>
    </lineage>
</organism>
<keyword evidence="1" id="KW-1133">Transmembrane helix</keyword>
<feature type="transmembrane region" description="Helical" evidence="1">
    <location>
        <begin position="382"/>
        <end position="406"/>
    </location>
</feature>
<keyword evidence="1" id="KW-0812">Transmembrane</keyword>
<feature type="transmembrane region" description="Helical" evidence="1">
    <location>
        <begin position="12"/>
        <end position="32"/>
    </location>
</feature>
<feature type="transmembrane region" description="Helical" evidence="1">
    <location>
        <begin position="331"/>
        <end position="350"/>
    </location>
</feature>
<gene>
    <name evidence="2" type="ORF">TH25_08365</name>
</gene>
<evidence type="ECO:0000313" key="2">
    <source>
        <dbReference type="EMBL" id="RCK51687.1"/>
    </source>
</evidence>
<accession>A0A367XDL1</accession>
<dbReference type="GO" id="GO:0005886">
    <property type="term" value="C:plasma membrane"/>
    <property type="evidence" value="ECO:0007669"/>
    <property type="project" value="TreeGrafter"/>
</dbReference>
<keyword evidence="1" id="KW-0472">Membrane</keyword>
<sequence>MSLIDLALNRSRTVIMTLILLLVAGWVGYNAIPKEADPDVQIPILYVLIHHEGISPEDAERLLLRPMEQQLRTIEGVKEMRSQAYQGGASVTLEFYSDVNINDALADVRERVDIAKSDLPDDTDDPEVHEVNLSLFPVLVVTLSGEVPERTLLRLARNLKDDIEGIPAVLEANLAGNREELVEFVIDPMKIESYRLKGVDIVSLVRNSNSLVAAGALDTGAGRFNIKVPGLFEDVDDILNMPLLVDGDSVIRFRDIGEVRRTFKDATSFARLNGRPAIAIEVSKRVGENIIDVIDAVKAVTAEDATAYPETVQVTYSQDKSSDIRTMLNDLQNSVILAILLVMVVVIWSLGWRSGLLVGLAIPGSFLTAILILWALGMTVNIVVLFSLILAVGMLVDGAIVVTEYADRKMLDGMHRKQAYPLAAKRMAMPIIASTATTLAAFLPLAFWPDVVGDFMKFLPITVLFTLSASLAMALIFVPTVGAWFGKPGTSSNEALDAVAAGETDQLKKLTGGTGFYIRLLQKSLRVYWLIIPAAFVILIAVWWAFGMFGKGFEFFPSVEPENAAVQIRARGNMSYYEQDALVHQVEDRILALDDHSESGHHWFDTVYSRAGASAQGGDNSPEDVIGVIQLEYANWQLRPKASEIEHKILEATRDLAGIQVEIQAAEAGPPQGKDVQIQLRSLYPDLLDKTSAEIMAGLQKMGGLYNFEDGKSPPGIDWEYKVDRAQALKFGADIATIGNTVKLVTNGILFSTYRPDDSTEEIDIVGRFPENRRTLEELQRLNIVTDKGLVPVSNFVTRTAEHKTGTLHRVDSRRALTVKADVTEGILVDTKVQEVKEWLKTLDIDPRVNVEFKGQDEEQQKSANFLKNAFSAALFIMFIILVTQFNSITSSLLIMIAIIMSTAGVLGGLLLTGQPFSIVMNGIGIVALAGIVVNNNIVLIDTYDRLKLTANSIEDAILQTCAQRLRPVMLTTVTTILGLVPMVLQINIDFVTREFSIGAPSTQWWVQLATSIAFGLTFATVLTLVFTPCALLMVGRIGKRWRHWRNKGKTRHDDQSGPKAPAHS</sequence>
<feature type="transmembrane region" description="Helical" evidence="1">
    <location>
        <begin position="893"/>
        <end position="913"/>
    </location>
</feature>
<dbReference type="Pfam" id="PF00873">
    <property type="entry name" value="ACR_tran"/>
    <property type="match status" value="1"/>
</dbReference>
<dbReference type="Gene3D" id="3.30.70.1320">
    <property type="entry name" value="Multidrug efflux transporter AcrB pore domain like"/>
    <property type="match status" value="1"/>
</dbReference>
<dbReference type="Gene3D" id="3.30.70.1430">
    <property type="entry name" value="Multidrug efflux transporter AcrB pore domain"/>
    <property type="match status" value="2"/>
</dbReference>